<evidence type="ECO:0000256" key="6">
    <source>
        <dbReference type="SAM" id="Phobius"/>
    </source>
</evidence>
<dbReference type="AlphaFoldDB" id="A0A385JMF0"/>
<feature type="transmembrane region" description="Helical" evidence="6">
    <location>
        <begin position="108"/>
        <end position="127"/>
    </location>
</feature>
<reference evidence="8" key="1">
    <citation type="journal article" date="2017" name="PLoS ONE">
        <title>Genetic diversity of the O antigens of Proteus species and the development of a suspension array for molecular serotyping.</title>
        <authorList>
            <person name="Yu X."/>
            <person name="Torzewska A."/>
            <person name="Zhang X."/>
            <person name="Yin Z."/>
            <person name="Drzewiecka D."/>
            <person name="Cao H."/>
            <person name="Liu B."/>
            <person name="Knirel Y.A."/>
            <person name="Rozalski A."/>
            <person name="Wang L."/>
        </authorList>
    </citation>
    <scope>NUCLEOTIDE SEQUENCE</scope>
    <source>
        <strain evidence="8">PrK 34/57</strain>
    </source>
</reference>
<protein>
    <recommendedName>
        <fullName evidence="7">EamA domain-containing protein</fullName>
    </recommendedName>
</protein>
<name>A0A385JMF0_PROMI</name>
<keyword evidence="2" id="KW-1003">Cell membrane</keyword>
<dbReference type="InterPro" id="IPR000620">
    <property type="entry name" value="EamA_dom"/>
</dbReference>
<dbReference type="EMBL" id="KY710697">
    <property type="protein sequence ID" value="AXY99505.1"/>
    <property type="molecule type" value="Genomic_DNA"/>
</dbReference>
<evidence type="ECO:0000256" key="2">
    <source>
        <dbReference type="ARBA" id="ARBA00022475"/>
    </source>
</evidence>
<feature type="transmembrane region" description="Helical" evidence="6">
    <location>
        <begin position="80"/>
        <end position="102"/>
    </location>
</feature>
<dbReference type="SUPFAM" id="SSF103481">
    <property type="entry name" value="Multidrug resistance efflux transporter EmrE"/>
    <property type="match status" value="1"/>
</dbReference>
<feature type="transmembrane region" description="Helical" evidence="6">
    <location>
        <begin position="206"/>
        <end position="226"/>
    </location>
</feature>
<evidence type="ECO:0000256" key="3">
    <source>
        <dbReference type="ARBA" id="ARBA00022692"/>
    </source>
</evidence>
<evidence type="ECO:0000256" key="4">
    <source>
        <dbReference type="ARBA" id="ARBA00022989"/>
    </source>
</evidence>
<organism evidence="8">
    <name type="scientific">Proteus mirabilis</name>
    <dbReference type="NCBI Taxonomy" id="584"/>
    <lineage>
        <taxon>Bacteria</taxon>
        <taxon>Pseudomonadati</taxon>
        <taxon>Pseudomonadota</taxon>
        <taxon>Gammaproteobacteria</taxon>
        <taxon>Enterobacterales</taxon>
        <taxon>Morganellaceae</taxon>
        <taxon>Proteus</taxon>
    </lineage>
</organism>
<keyword evidence="3 6" id="KW-0812">Transmembrane</keyword>
<dbReference type="RefSeq" id="WP_049213594.1">
    <property type="nucleotide sequence ID" value="NZ_CP047929.1"/>
</dbReference>
<feature type="domain" description="EamA" evidence="7">
    <location>
        <begin position="9"/>
        <end position="150"/>
    </location>
</feature>
<evidence type="ECO:0000313" key="8">
    <source>
        <dbReference type="EMBL" id="AXY99505.1"/>
    </source>
</evidence>
<feature type="transmembrane region" description="Helical" evidence="6">
    <location>
        <begin position="134"/>
        <end position="152"/>
    </location>
</feature>
<feature type="transmembrane region" description="Helical" evidence="6">
    <location>
        <begin position="232"/>
        <end position="250"/>
    </location>
</feature>
<evidence type="ECO:0000256" key="5">
    <source>
        <dbReference type="ARBA" id="ARBA00023136"/>
    </source>
</evidence>
<dbReference type="Pfam" id="PF00892">
    <property type="entry name" value="EamA"/>
    <property type="match status" value="1"/>
</dbReference>
<dbReference type="InterPro" id="IPR037185">
    <property type="entry name" value="EmrE-like"/>
</dbReference>
<feature type="transmembrane region" description="Helical" evidence="6">
    <location>
        <begin position="7"/>
        <end position="25"/>
    </location>
</feature>
<keyword evidence="5 6" id="KW-0472">Membrane</keyword>
<comment type="subcellular location">
    <subcellularLocation>
        <location evidence="1">Cell membrane</location>
        <topology evidence="1">Multi-pass membrane protein</topology>
    </subcellularLocation>
</comment>
<proteinExistence type="predicted"/>
<dbReference type="GO" id="GO:0016020">
    <property type="term" value="C:membrane"/>
    <property type="evidence" value="ECO:0007669"/>
    <property type="project" value="InterPro"/>
</dbReference>
<evidence type="ECO:0000256" key="1">
    <source>
        <dbReference type="ARBA" id="ARBA00004651"/>
    </source>
</evidence>
<feature type="transmembrane region" description="Helical" evidence="6">
    <location>
        <begin position="164"/>
        <end position="186"/>
    </location>
</feature>
<keyword evidence="4 6" id="KW-1133">Transmembrane helix</keyword>
<sequence>MLQFNKFTIIGLLSGFFWAIDTILIDYNISSINLFNFTILFSLSIALLHDFFSSIWLLLYIIISKRTNVLIKSLKEKNNYIICLAAVSGGPIGMTCYMLGIYYGNSSIAATISTIYPALGCLFAYIFLKIKTRIINFIGLIIVIISTIYIGLNLESFSQLSLLGFLFSLGCATGWGLESTICSYALKNKLDYNIALLLRQSTSSIIYLIIILFFYKTEIISIINIINSYSLISIIAAIAIFGTISYLFYYKSIDSLGPIKAMGLNISYSAWAILLGSILGYGLSPLLLLISIIIITGSLITNLKTKEDAIIK</sequence>
<evidence type="ECO:0000259" key="7">
    <source>
        <dbReference type="Pfam" id="PF00892"/>
    </source>
</evidence>
<feature type="transmembrane region" description="Helical" evidence="6">
    <location>
        <begin position="37"/>
        <end position="59"/>
    </location>
</feature>
<accession>A0A385JMF0</accession>